<keyword evidence="6" id="KW-0479">Metal-binding</keyword>
<dbReference type="InterPro" id="IPR020615">
    <property type="entry name" value="Thiolase_acyl_enz_int_AS"/>
</dbReference>
<sequence length="1569" mass="173123">MDSTLPTATAATAAASSASATPTGTSVLQLIVLKDESLSGILLWIVVLAVGSVAGLALFEILRRDSKLSHVFYTRCKIMPSHAPEFPCRPFSWIWTAIATPDRYIQDNVGLDAFMFLSYMRMSFQLFAVMAVLLFFILLPVNFQASGKAAKSVNITTPESVLLVATTSLELFSIDNVADGSSILWIHVVSAYAVSFLTFYLLFHCYKAYSEAISSVLSGRAHVDRSQEVMFRTVLFTNLPTTLRREPDLHAWLQSVEIGEIESVCMVAEDDATILKLMKRREKVLRQLEKAYMAWAINISRELRIRRYGRMFGWMSRFLRVSPESVQKLHTHQLDLPPEELTHEFLARTRPKTKNQEAGGPFSLTDSIRKYDSQLMNLTERIIWLRTKAVATSALVRESPIFFQGMSPIQPGNSDSSAKHAPPISGAIQNSNAISVELEIGTTLVVPSHPRDLANRRISGHAADRMASTDDCDDIESSEAEFEIKIEPPDQLSDANKPPEETAARTSDHAPAGLPVSIVISLEAYNEFNASSCAAFVTFSNRRAAFMAQQLSLAYHSNPFTMRVQPAPEPKDVIWSSLSLSLMQTVIKRAIFDILAYTICIGWVIPTSFISSLTQMDDLTKFPKNREFVTFLMKSPLLHTLVVSVFPPLTIQICNMCMPLLFEWLTQFQGMASTYSMQRSLLAKYFFFLLLNVQFVYTIFSSAWSTSSNIFLSPLSWLENIATSLPAGTSFFINYLLLNLILTPFELLRPWPCITFLLGRWWRTTPREYYELDMTTSMLNYGYLFPIQIMLFVIVLCYSIIAPLVLLPGAIYFGVSWIIYKNQMLFVYAAKTEYHGRMWLMAFNRSILGLLMFQFTTAGLIASKSAPIAATFCGALVVATWLFYELCRMSFDRHTHYAPLDSLVDPEILDESDDLQEDADQDNVAEGLHQSSQQTSPTKPHKNKWSLRKSFDSLFKPRDAARKNGKPTESFVRIEIQQSDARSSHDRSSSGCLPSPFVPPKNTRERSRSHGHQRSRSHGHERSRSYGHERSFSHDRERASASSPGRPHSLLASHQGGSGSEILDASRPRGRLRGLSDRSARRVRVSSDASNSYGSDRVLRSHGVNADIGLSLASLAGPVANAEEHAERSKTVSYMSPAYSTPLAEPWIPEYISRIVREFGNTQGPEDMMELGSRGKIRSGSYESLEVVIVSAARTPTGAFQKSLAKLRAPELGAVAIKAAVERAGLKPDQVEEVFMGNVVSAGVGQSPARQAALLAGLTESTEATTVNKVCASGLKAVMFATQSLQLGDRHIMVAGGMESMSNVPFYFPRGAQYGHQQSLDGIIKDGLWDVYNNVHMGNCAEETAVEYKISREEQDDHAINSYKRAAAAWAAGRFNAEIAPITIKDKKGDKVISEDEGYKNVDFSRVSSLRPAFQKDGTVTAANASTLNDGASALVLMTRQRADELGIKPLARVLGYADAACAPKKFTIAPSLAIPKALKHAGLSLSDIDLFEINEAFSVVIRANEKILGLDPAKVNVAGGGVSLGHPIGSSGSRILVTLVHLLNKGQVGLTAICNGGGAASSLIIERL</sequence>
<keyword evidence="19" id="KW-1185">Reference proteome</keyword>
<feature type="domain" description="CSC1/OSCA1-like cytosolic" evidence="17">
    <location>
        <begin position="232"/>
        <end position="388"/>
    </location>
</feature>
<comment type="caution">
    <text evidence="18">The sequence shown here is derived from an EMBL/GenBank/DDBJ whole genome shotgun (WGS) entry which is preliminary data.</text>
</comment>
<feature type="compositionally biased region" description="Polar residues" evidence="11">
    <location>
        <begin position="929"/>
        <end position="938"/>
    </location>
</feature>
<feature type="transmembrane region" description="Helical" evidence="12">
    <location>
        <begin position="636"/>
        <end position="662"/>
    </location>
</feature>
<keyword evidence="10" id="KW-0012">Acyltransferase</keyword>
<dbReference type="PROSITE" id="PS00098">
    <property type="entry name" value="THIOLASE_1"/>
    <property type="match status" value="1"/>
</dbReference>
<reference evidence="18 19" key="1">
    <citation type="submission" date="2023-09" db="EMBL/GenBank/DDBJ databases">
        <title>Pangenome analysis of Batrachochytrium dendrobatidis and related Chytrids.</title>
        <authorList>
            <person name="Yacoub M.N."/>
            <person name="Stajich J.E."/>
            <person name="James T.Y."/>
        </authorList>
    </citation>
    <scope>NUCLEOTIDE SEQUENCE [LARGE SCALE GENOMIC DNA]</scope>
    <source>
        <strain evidence="18 19">JEL0888</strain>
    </source>
</reference>
<comment type="similarity">
    <text evidence="2">Belongs to the thiolase-like superfamily. Thiolase family.</text>
</comment>
<dbReference type="InterPro" id="IPR020616">
    <property type="entry name" value="Thiolase_N"/>
</dbReference>
<dbReference type="SUPFAM" id="SSF53901">
    <property type="entry name" value="Thiolase-like"/>
    <property type="match status" value="2"/>
</dbReference>
<evidence type="ECO:0000259" key="13">
    <source>
        <dbReference type="Pfam" id="PF00108"/>
    </source>
</evidence>
<feature type="region of interest" description="Disordered" evidence="11">
    <location>
        <begin position="407"/>
        <end position="426"/>
    </location>
</feature>
<evidence type="ECO:0000256" key="5">
    <source>
        <dbReference type="ARBA" id="ARBA00022679"/>
    </source>
</evidence>
<keyword evidence="12" id="KW-0472">Membrane</keyword>
<feature type="transmembrane region" description="Helical" evidence="12">
    <location>
        <begin position="594"/>
        <end position="616"/>
    </location>
</feature>
<feature type="region of interest" description="Disordered" evidence="11">
    <location>
        <begin position="918"/>
        <end position="946"/>
    </location>
</feature>
<keyword evidence="12" id="KW-0812">Transmembrane</keyword>
<evidence type="ECO:0000259" key="17">
    <source>
        <dbReference type="Pfam" id="PF14703"/>
    </source>
</evidence>
<feature type="transmembrane region" description="Helical" evidence="12">
    <location>
        <begin position="682"/>
        <end position="704"/>
    </location>
</feature>
<evidence type="ECO:0000256" key="10">
    <source>
        <dbReference type="ARBA" id="ARBA00023315"/>
    </source>
</evidence>
<feature type="transmembrane region" description="Helical" evidence="12">
    <location>
        <begin position="783"/>
        <end position="805"/>
    </location>
</feature>
<evidence type="ECO:0000256" key="1">
    <source>
        <dbReference type="ARBA" id="ARBA00004173"/>
    </source>
</evidence>
<dbReference type="InterPro" id="IPR020613">
    <property type="entry name" value="Thiolase_CS"/>
</dbReference>
<dbReference type="Pfam" id="PF14703">
    <property type="entry name" value="PHM7_cyt"/>
    <property type="match status" value="2"/>
</dbReference>
<comment type="subunit">
    <text evidence="3">Homotetramer.</text>
</comment>
<comment type="subcellular location">
    <subcellularLocation>
        <location evidence="1">Mitochondrion</location>
    </subcellularLocation>
</comment>
<feature type="domain" description="Thiolase N-terminal" evidence="13">
    <location>
        <begin position="1187"/>
        <end position="1440"/>
    </location>
</feature>
<evidence type="ECO:0000256" key="2">
    <source>
        <dbReference type="ARBA" id="ARBA00010982"/>
    </source>
</evidence>
<dbReference type="Pfam" id="PF02714">
    <property type="entry name" value="RSN1_7TM"/>
    <property type="match status" value="1"/>
</dbReference>
<evidence type="ECO:0000259" key="15">
    <source>
        <dbReference type="Pfam" id="PF02803"/>
    </source>
</evidence>
<evidence type="ECO:0000259" key="16">
    <source>
        <dbReference type="Pfam" id="PF13967"/>
    </source>
</evidence>
<feature type="domain" description="Thiolase C-terminal" evidence="15">
    <location>
        <begin position="1449"/>
        <end position="1568"/>
    </location>
</feature>
<dbReference type="InterPro" id="IPR016039">
    <property type="entry name" value="Thiolase-like"/>
</dbReference>
<feature type="transmembrane region" description="Helical" evidence="12">
    <location>
        <begin position="842"/>
        <end position="862"/>
    </location>
</feature>
<evidence type="ECO:0000256" key="6">
    <source>
        <dbReference type="ARBA" id="ARBA00022723"/>
    </source>
</evidence>
<protein>
    <recommendedName>
        <fullName evidence="4">acetyl-CoA C-acetyltransferase</fullName>
        <ecNumber evidence="4">2.3.1.9</ecNumber>
    </recommendedName>
</protein>
<evidence type="ECO:0000313" key="19">
    <source>
        <dbReference type="Proteomes" id="UP001527925"/>
    </source>
</evidence>
<keyword evidence="8" id="KW-0630">Potassium</keyword>
<dbReference type="PROSITE" id="PS00737">
    <property type="entry name" value="THIOLASE_2"/>
    <property type="match status" value="1"/>
</dbReference>
<evidence type="ECO:0000313" key="18">
    <source>
        <dbReference type="EMBL" id="KAL2918787.1"/>
    </source>
</evidence>
<dbReference type="InterPro" id="IPR002155">
    <property type="entry name" value="Thiolase"/>
</dbReference>
<dbReference type="Pfam" id="PF02803">
    <property type="entry name" value="Thiolase_C"/>
    <property type="match status" value="1"/>
</dbReference>
<dbReference type="Gene3D" id="3.40.47.10">
    <property type="match status" value="1"/>
</dbReference>
<evidence type="ECO:0000259" key="14">
    <source>
        <dbReference type="Pfam" id="PF02714"/>
    </source>
</evidence>
<evidence type="ECO:0000256" key="9">
    <source>
        <dbReference type="ARBA" id="ARBA00023128"/>
    </source>
</evidence>
<evidence type="ECO:0000256" key="8">
    <source>
        <dbReference type="ARBA" id="ARBA00022958"/>
    </source>
</evidence>
<dbReference type="NCBIfam" id="TIGR01930">
    <property type="entry name" value="AcCoA-C-Actrans"/>
    <property type="match status" value="1"/>
</dbReference>
<gene>
    <name evidence="18" type="ORF">HK105_201621</name>
</gene>
<organism evidence="18 19">
    <name type="scientific">Polyrhizophydium stewartii</name>
    <dbReference type="NCBI Taxonomy" id="2732419"/>
    <lineage>
        <taxon>Eukaryota</taxon>
        <taxon>Fungi</taxon>
        <taxon>Fungi incertae sedis</taxon>
        <taxon>Chytridiomycota</taxon>
        <taxon>Chytridiomycota incertae sedis</taxon>
        <taxon>Chytridiomycetes</taxon>
        <taxon>Rhizophydiales</taxon>
        <taxon>Rhizophydiales incertae sedis</taxon>
        <taxon>Polyrhizophydium</taxon>
    </lineage>
</organism>
<feature type="region of interest" description="Disordered" evidence="11">
    <location>
        <begin position="487"/>
        <end position="508"/>
    </location>
</feature>
<proteinExistence type="inferred from homology"/>
<dbReference type="InterPro" id="IPR020617">
    <property type="entry name" value="Thiolase_C"/>
</dbReference>
<dbReference type="Pfam" id="PF13967">
    <property type="entry name" value="RSN1_TM"/>
    <property type="match status" value="1"/>
</dbReference>
<dbReference type="InterPro" id="IPR003864">
    <property type="entry name" value="CSC1/OSCA1-like_7TM"/>
</dbReference>
<dbReference type="CDD" id="cd00751">
    <property type="entry name" value="thiolase"/>
    <property type="match status" value="1"/>
</dbReference>
<feature type="transmembrane region" description="Helical" evidence="12">
    <location>
        <begin position="124"/>
        <end position="143"/>
    </location>
</feature>
<dbReference type="InterPro" id="IPR032880">
    <property type="entry name" value="CSC1/OSCA1-like_N"/>
</dbReference>
<feature type="domain" description="CSC1/OSCA1-like 7TM region" evidence="14">
    <location>
        <begin position="590"/>
        <end position="860"/>
    </location>
</feature>
<evidence type="ECO:0000256" key="11">
    <source>
        <dbReference type="SAM" id="MobiDB-lite"/>
    </source>
</evidence>
<evidence type="ECO:0000256" key="3">
    <source>
        <dbReference type="ARBA" id="ARBA00011881"/>
    </source>
</evidence>
<name>A0ABR4NGW9_9FUNG</name>
<dbReference type="PROSITE" id="PS00099">
    <property type="entry name" value="THIOLASE_3"/>
    <property type="match status" value="1"/>
</dbReference>
<keyword evidence="12" id="KW-1133">Transmembrane helix</keyword>
<feature type="transmembrane region" description="Helical" evidence="12">
    <location>
        <begin position="39"/>
        <end position="59"/>
    </location>
</feature>
<feature type="transmembrane region" description="Helical" evidence="12">
    <location>
        <begin position="724"/>
        <end position="742"/>
    </location>
</feature>
<keyword evidence="7" id="KW-0809">Transit peptide</keyword>
<keyword evidence="5" id="KW-0808">Transferase</keyword>
<feature type="region of interest" description="Disordered" evidence="11">
    <location>
        <begin position="976"/>
        <end position="1097"/>
    </location>
</feature>
<accession>A0ABR4NGW9</accession>
<dbReference type="EMBL" id="JADGIZ020000005">
    <property type="protein sequence ID" value="KAL2918787.1"/>
    <property type="molecule type" value="Genomic_DNA"/>
</dbReference>
<dbReference type="InterPro" id="IPR020610">
    <property type="entry name" value="Thiolase_AS"/>
</dbReference>
<dbReference type="Pfam" id="PF00108">
    <property type="entry name" value="Thiolase_N"/>
    <property type="match status" value="1"/>
</dbReference>
<evidence type="ECO:0000256" key="7">
    <source>
        <dbReference type="ARBA" id="ARBA00022946"/>
    </source>
</evidence>
<feature type="domain" description="CSC1/OSCA1-like N-terminal transmembrane" evidence="16">
    <location>
        <begin position="47"/>
        <end position="204"/>
    </location>
</feature>
<dbReference type="PANTHER" id="PTHR18919">
    <property type="entry name" value="ACETYL-COA C-ACYLTRANSFERASE"/>
    <property type="match status" value="1"/>
</dbReference>
<feature type="domain" description="CSC1/OSCA1-like cytosolic" evidence="17">
    <location>
        <begin position="532"/>
        <end position="576"/>
    </location>
</feature>
<feature type="transmembrane region" description="Helical" evidence="12">
    <location>
        <begin position="183"/>
        <end position="203"/>
    </location>
</feature>
<evidence type="ECO:0000256" key="4">
    <source>
        <dbReference type="ARBA" id="ARBA00012705"/>
    </source>
</evidence>
<dbReference type="PANTHER" id="PTHR18919:SF156">
    <property type="entry name" value="ACETYL-COA ACETYLTRANSFERASE, MITOCHONDRIAL"/>
    <property type="match status" value="1"/>
</dbReference>
<dbReference type="InterPro" id="IPR027815">
    <property type="entry name" value="CSC1/OSCA1-like_cyt"/>
</dbReference>
<feature type="compositionally biased region" description="Basic and acidic residues" evidence="11">
    <location>
        <begin position="497"/>
        <end position="508"/>
    </location>
</feature>
<dbReference type="EC" id="2.3.1.9" evidence="4"/>
<keyword evidence="9" id="KW-0496">Mitochondrion</keyword>
<evidence type="ECO:0000256" key="12">
    <source>
        <dbReference type="SAM" id="Phobius"/>
    </source>
</evidence>
<feature type="compositionally biased region" description="Basic and acidic residues" evidence="11">
    <location>
        <begin position="1018"/>
        <end position="1039"/>
    </location>
</feature>
<dbReference type="Proteomes" id="UP001527925">
    <property type="component" value="Unassembled WGS sequence"/>
</dbReference>